<gene>
    <name evidence="2" type="ORF">PCOR1329_LOCUS79354</name>
</gene>
<evidence type="ECO:0000313" key="2">
    <source>
        <dbReference type="EMBL" id="CAK0902889.1"/>
    </source>
</evidence>
<feature type="compositionally biased region" description="Low complexity" evidence="1">
    <location>
        <begin position="116"/>
        <end position="128"/>
    </location>
</feature>
<feature type="non-terminal residue" evidence="2">
    <location>
        <position position="1"/>
    </location>
</feature>
<accession>A0ABN9XST6</accession>
<evidence type="ECO:0000256" key="1">
    <source>
        <dbReference type="SAM" id="MobiDB-lite"/>
    </source>
</evidence>
<dbReference type="Proteomes" id="UP001189429">
    <property type="component" value="Unassembled WGS sequence"/>
</dbReference>
<organism evidence="2 3">
    <name type="scientific">Prorocentrum cordatum</name>
    <dbReference type="NCBI Taxonomy" id="2364126"/>
    <lineage>
        <taxon>Eukaryota</taxon>
        <taxon>Sar</taxon>
        <taxon>Alveolata</taxon>
        <taxon>Dinophyceae</taxon>
        <taxon>Prorocentrales</taxon>
        <taxon>Prorocentraceae</taxon>
        <taxon>Prorocentrum</taxon>
    </lineage>
</organism>
<sequence>LSWPRGTTIGTPRRLPGASDWSLARMAAAGLGARAAPLGPDSPELLAVARRALDLTNGHRAARGLRPCRWHPRLAGLAAARARLSGAAPGASFEGDLPDPRFVTRGRQAGRRRGARGQPPGHPPQGARRCSRGLPD</sequence>
<dbReference type="Gene3D" id="3.40.33.10">
    <property type="entry name" value="CAP"/>
    <property type="match status" value="1"/>
</dbReference>
<evidence type="ECO:0000313" key="3">
    <source>
        <dbReference type="Proteomes" id="UP001189429"/>
    </source>
</evidence>
<dbReference type="InterPro" id="IPR035940">
    <property type="entry name" value="CAP_sf"/>
</dbReference>
<keyword evidence="3" id="KW-1185">Reference proteome</keyword>
<feature type="region of interest" description="Disordered" evidence="1">
    <location>
        <begin position="85"/>
        <end position="136"/>
    </location>
</feature>
<protein>
    <submittedName>
        <fullName evidence="2">Uncharacterized protein</fullName>
    </submittedName>
</protein>
<comment type="caution">
    <text evidence="2">The sequence shown here is derived from an EMBL/GenBank/DDBJ whole genome shotgun (WGS) entry which is preliminary data.</text>
</comment>
<name>A0ABN9XST6_9DINO</name>
<dbReference type="EMBL" id="CAUYUJ010021133">
    <property type="protein sequence ID" value="CAK0902889.1"/>
    <property type="molecule type" value="Genomic_DNA"/>
</dbReference>
<proteinExistence type="predicted"/>
<reference evidence="2" key="1">
    <citation type="submission" date="2023-10" db="EMBL/GenBank/DDBJ databases">
        <authorList>
            <person name="Chen Y."/>
            <person name="Shah S."/>
            <person name="Dougan E. K."/>
            <person name="Thang M."/>
            <person name="Chan C."/>
        </authorList>
    </citation>
    <scope>NUCLEOTIDE SEQUENCE [LARGE SCALE GENOMIC DNA]</scope>
</reference>